<evidence type="ECO:0000313" key="3">
    <source>
        <dbReference type="Proteomes" id="UP000308549"/>
    </source>
</evidence>
<feature type="compositionally biased region" description="Polar residues" evidence="1">
    <location>
        <begin position="1529"/>
        <end position="1545"/>
    </location>
</feature>
<feature type="compositionally biased region" description="Basic and acidic residues" evidence="1">
    <location>
        <begin position="336"/>
        <end position="370"/>
    </location>
</feature>
<feature type="region of interest" description="Disordered" evidence="1">
    <location>
        <begin position="1731"/>
        <end position="1770"/>
    </location>
</feature>
<evidence type="ECO:0000256" key="1">
    <source>
        <dbReference type="SAM" id="MobiDB-lite"/>
    </source>
</evidence>
<feature type="region of interest" description="Disordered" evidence="1">
    <location>
        <begin position="842"/>
        <end position="1103"/>
    </location>
</feature>
<feature type="compositionally biased region" description="Basic and acidic residues" evidence="1">
    <location>
        <begin position="1557"/>
        <end position="1581"/>
    </location>
</feature>
<feature type="compositionally biased region" description="Basic and acidic residues" evidence="1">
    <location>
        <begin position="256"/>
        <end position="266"/>
    </location>
</feature>
<feature type="region of interest" description="Disordered" evidence="1">
    <location>
        <begin position="1225"/>
        <end position="1260"/>
    </location>
</feature>
<feature type="region of interest" description="Disordered" evidence="1">
    <location>
        <begin position="476"/>
        <end position="606"/>
    </location>
</feature>
<feature type="compositionally biased region" description="Basic and acidic residues" evidence="1">
    <location>
        <begin position="544"/>
        <end position="562"/>
    </location>
</feature>
<feature type="compositionally biased region" description="Polar residues" evidence="1">
    <location>
        <begin position="766"/>
        <end position="785"/>
    </location>
</feature>
<feature type="compositionally biased region" description="Low complexity" evidence="1">
    <location>
        <begin position="1006"/>
        <end position="1028"/>
    </location>
</feature>
<feature type="region of interest" description="Disordered" evidence="1">
    <location>
        <begin position="1655"/>
        <end position="1699"/>
    </location>
</feature>
<keyword evidence="3" id="KW-1185">Reference proteome</keyword>
<organism evidence="2 3">
    <name type="scientific">Salinomyces thailandicus</name>
    <dbReference type="NCBI Taxonomy" id="706561"/>
    <lineage>
        <taxon>Eukaryota</taxon>
        <taxon>Fungi</taxon>
        <taxon>Dikarya</taxon>
        <taxon>Ascomycota</taxon>
        <taxon>Pezizomycotina</taxon>
        <taxon>Dothideomycetes</taxon>
        <taxon>Dothideomycetidae</taxon>
        <taxon>Mycosphaerellales</taxon>
        <taxon>Teratosphaeriaceae</taxon>
        <taxon>Salinomyces</taxon>
    </lineage>
</organism>
<feature type="compositionally biased region" description="Basic and acidic residues" evidence="1">
    <location>
        <begin position="403"/>
        <end position="423"/>
    </location>
</feature>
<feature type="compositionally biased region" description="Polar residues" evidence="1">
    <location>
        <begin position="676"/>
        <end position="720"/>
    </location>
</feature>
<feature type="compositionally biased region" description="Polar residues" evidence="1">
    <location>
        <begin position="910"/>
        <end position="925"/>
    </location>
</feature>
<feature type="compositionally biased region" description="Basic residues" evidence="1">
    <location>
        <begin position="424"/>
        <end position="433"/>
    </location>
</feature>
<dbReference type="EMBL" id="NAJL01000010">
    <property type="protein sequence ID" value="TKA30769.1"/>
    <property type="molecule type" value="Genomic_DNA"/>
</dbReference>
<feature type="compositionally biased region" description="Low complexity" evidence="1">
    <location>
        <begin position="568"/>
        <end position="588"/>
    </location>
</feature>
<feature type="compositionally biased region" description="Basic and acidic residues" evidence="1">
    <location>
        <begin position="756"/>
        <end position="765"/>
    </location>
</feature>
<feature type="compositionally biased region" description="Polar residues" evidence="1">
    <location>
        <begin position="1407"/>
        <end position="1433"/>
    </location>
</feature>
<protein>
    <submittedName>
        <fullName evidence="2">Uncharacterized protein</fullName>
    </submittedName>
</protein>
<feature type="region of interest" description="Disordered" evidence="1">
    <location>
        <begin position="1"/>
        <end position="56"/>
    </location>
</feature>
<feature type="compositionally biased region" description="Low complexity" evidence="1">
    <location>
        <begin position="138"/>
        <end position="149"/>
    </location>
</feature>
<feature type="compositionally biased region" description="Pro residues" evidence="1">
    <location>
        <begin position="1910"/>
        <end position="1919"/>
    </location>
</feature>
<feature type="region of interest" description="Disordered" evidence="1">
    <location>
        <begin position="1317"/>
        <end position="1364"/>
    </location>
</feature>
<feature type="compositionally biased region" description="Polar residues" evidence="1">
    <location>
        <begin position="285"/>
        <end position="316"/>
    </location>
</feature>
<dbReference type="OrthoDB" id="5382102at2759"/>
<feature type="compositionally biased region" description="Basic and acidic residues" evidence="1">
    <location>
        <begin position="946"/>
        <end position="962"/>
    </location>
</feature>
<feature type="compositionally biased region" description="Basic and acidic residues" evidence="1">
    <location>
        <begin position="990"/>
        <end position="1005"/>
    </location>
</feature>
<feature type="compositionally biased region" description="Polar residues" evidence="1">
    <location>
        <begin position="177"/>
        <end position="211"/>
    </location>
</feature>
<feature type="compositionally biased region" description="Polar residues" evidence="1">
    <location>
        <begin position="528"/>
        <end position="543"/>
    </location>
</feature>
<accession>A0A4V6WJV7</accession>
<feature type="region of interest" description="Disordered" evidence="1">
    <location>
        <begin position="1905"/>
        <end position="1954"/>
    </location>
</feature>
<feature type="compositionally biased region" description="Low complexity" evidence="1">
    <location>
        <begin position="1455"/>
        <end position="1466"/>
    </location>
</feature>
<feature type="compositionally biased region" description="Basic and acidic residues" evidence="1">
    <location>
        <begin position="857"/>
        <end position="876"/>
    </location>
</feature>
<feature type="region of interest" description="Disordered" evidence="1">
    <location>
        <begin position="332"/>
        <end position="456"/>
    </location>
</feature>
<feature type="compositionally biased region" description="Basic residues" evidence="1">
    <location>
        <begin position="486"/>
        <end position="498"/>
    </location>
</feature>
<feature type="compositionally biased region" description="Basic and acidic residues" evidence="1">
    <location>
        <begin position="1509"/>
        <end position="1523"/>
    </location>
</feature>
<dbReference type="Proteomes" id="UP000308549">
    <property type="component" value="Unassembled WGS sequence"/>
</dbReference>
<feature type="region of interest" description="Disordered" evidence="1">
    <location>
        <begin position="1116"/>
        <end position="1143"/>
    </location>
</feature>
<dbReference type="PANTHER" id="PTHR42105:SF1">
    <property type="entry name" value="TRANSALDOLASE"/>
    <property type="match status" value="1"/>
</dbReference>
<feature type="compositionally biased region" description="Polar residues" evidence="1">
    <location>
        <begin position="646"/>
        <end position="661"/>
    </location>
</feature>
<feature type="compositionally biased region" description="Polar residues" evidence="1">
    <location>
        <begin position="1328"/>
        <end position="1346"/>
    </location>
</feature>
<feature type="compositionally biased region" description="Low complexity" evidence="1">
    <location>
        <begin position="1923"/>
        <end position="1941"/>
    </location>
</feature>
<gene>
    <name evidence="2" type="ORF">B0A50_02489</name>
</gene>
<feature type="compositionally biased region" description="Low complexity" evidence="1">
    <location>
        <begin position="374"/>
        <end position="386"/>
    </location>
</feature>
<feature type="compositionally biased region" description="Polar residues" evidence="1">
    <location>
        <begin position="594"/>
        <end position="605"/>
    </location>
</feature>
<feature type="compositionally biased region" description="Basic and acidic residues" evidence="1">
    <location>
        <begin position="212"/>
        <end position="240"/>
    </location>
</feature>
<evidence type="ECO:0000313" key="2">
    <source>
        <dbReference type="EMBL" id="TKA30769.1"/>
    </source>
</evidence>
<feature type="compositionally biased region" description="Basic and acidic residues" evidence="1">
    <location>
        <begin position="1347"/>
        <end position="1360"/>
    </location>
</feature>
<feature type="compositionally biased region" description="Basic and acidic residues" evidence="1">
    <location>
        <begin position="627"/>
        <end position="645"/>
    </location>
</feature>
<dbReference type="PANTHER" id="PTHR42105">
    <property type="entry name" value="DIM2-ASSOCIATED PROTEIN 1"/>
    <property type="match status" value="1"/>
</dbReference>
<reference evidence="2 3" key="1">
    <citation type="submission" date="2017-03" db="EMBL/GenBank/DDBJ databases">
        <title>Genomes of endolithic fungi from Antarctica.</title>
        <authorList>
            <person name="Coleine C."/>
            <person name="Masonjones S."/>
            <person name="Stajich J.E."/>
        </authorList>
    </citation>
    <scope>NUCLEOTIDE SEQUENCE [LARGE SCALE GENOMIC DNA]</scope>
    <source>
        <strain evidence="2 3">CCFEE 6315</strain>
    </source>
</reference>
<feature type="compositionally biased region" description="Basic and acidic residues" evidence="1">
    <location>
        <begin position="1241"/>
        <end position="1251"/>
    </location>
</feature>
<name>A0A4V6WJV7_9PEZI</name>
<feature type="compositionally biased region" description="Polar residues" evidence="1">
    <location>
        <begin position="794"/>
        <end position="807"/>
    </location>
</feature>
<comment type="caution">
    <text evidence="2">The sequence shown here is derived from an EMBL/GenBank/DDBJ whole genome shotgun (WGS) entry which is preliminary data.</text>
</comment>
<sequence length="1954" mass="213682">MDETSGADTEVATNVTRATDKTSYEVPEDGSPITISTQKITSGKEGGRLSHRRQKSQTSLLIEYFEAAKAGDKSRSRPSVRVKVTPSAKKKHRSGHDAVQITGIGKDRKPSYTRRISLGSSQKAETGALAPPEGTELSQVSHSSESNVSGNPPVEIEVMNGSDMSYGKSSRGLGYAQNESNVSSMPPDSMLEGSNLTESELSRDPSYNESTITDKEHLTAPIKSQDRSASRDRITQRVMEKLNATNKPSKPGHGRSLSDYDAEGHSKDRRRSSKSQHAEEETVSGAESSLLSSNITTSARSYRSGTSQGSRMTNNPKLLEMVEDTIKRMILPEINAIKEDRKTDRNYRSLEPRHASLGRDAKDSTSDLQRRVSKSSSTPNISSKPKVVLNRDGDDPGTVLSRGDSERYKSRKSSRESHPDHRPSSRRSSGRHSRQSEEYDEIAEEKRRNKSRSSHAIRDTAAAGMAGGILTAAALKHHDSQSTVHERRKKRTKSHGSRSRSASMAETNEESQYSRKGDIPPMPMASAINESELTRNSILSSTTERPDSRASADIRTPVREVSRGSLGGPNSPSSSKTPTRTPNSPSRSGLGMSHANQGISDSPISRNARVAALTAAGLGGTASAKGSDGRSEHSDSESYREENSKRSMASPSPVQSVSSLKKQFEDNDPLVPQGLRPQSATSRSSASHLRSERASQSTLGSARSSPTTQKHASRQPSGNFSGEDFVTPLERPNAGFTRESTPGTPGSPHGESVDDWYERQHKLNDQYRNSVATTTTNRDSYQSNPYPEDDRRFTQYTDDSYGTNGQSDLDGEQSVKGLAVNPVYHTSFGVESNVASLVDPSTLSSNRYSSDFTQSTEPKRGNFADRMSVHLRDKGTENSAPMYEGSTLSETVPSQDRWAAIKGHARDLSAGNSGSDASPRQSPTKSLEGKHSSEGKPVMGASGLPVHDDPLPEIGHFDDTRSEISTNPSMIKGPLGGDATGKDTWPYTPDPERQENEARASDSRSLRSALSRSERLMGAAPAGAAASATRRSDKQPSVEDEHQDERSLTPDTRRRGKGDEREATSTSPAAFRDEGYVTDAHARSAGALTPRARGHGYSKEDMDEYNRAMDAQSLGSLREQDPFAKSTKHTRNLSGNSHGMASPVYDRATGKGIEGIQSHDIVALMDHLTVRDAQRNARDTEILVTLVRSAAEMKNSFDDMKRFIADQDKLIMQNTDRDADQTVQKVLGGPRPQPSSSPRTTKRDSQEDVQAKRKGVLRRALKGLTGGKKADDLAKVEDMLMQILDNVEDLKQGGVPVRQPMGSYVQDDLDSYEKLRAAPDSGYEPSGRANTASTPNHSAGQLSTTPRNDKQFHSGYDGRRGSVNRVSTVLEGDEDEDLTPEEDQLLSHPFEDSSRMLTPTQEYYRQRGLSPNQSHTPPHHASTFNDALTNDLTPRSAEKQRKHTSGSSSQFGMPKTSRWSKTTTSSAAPDLRTIDSPIATRNLRPLSEASRSGSSIVRYDDEQYDLSDEDRLHSTESLAREQARPMSPGETQSMRSQGSRTTRTPSPLIPSEASMRGQDEYEREASPVQQDLDRELEDPKYQAHRNSLLLQHPQPRQGTTGRHQSALETKAQTQNYRDDISGTSSDLSQRTTSDFDPAMWGSTGTAALARNRMGQPDAFSPVGAGKGGKGSKDDGPLVPQKPAPRVYEPEPDLEPQYSNSGFGRGGYYFSPYGSGHLLEPIEEVRYSLETDSGHISPDPQVSSARAVDMRSKSRKITGPRPMGGRIPGSHAKVVDNAGTIRRKPVARSQEADFNRERLLCLPTEKVKNCEYEAQEGESRWSALRRRNQILETERIEMRELLAFVQSRPEPEAQEVFNLIRGSATDDVFDILRQIREQGVPPPLTSVSSNENRLPPINQLFEVSRAAQPPSNSPFQPPTLPFTYSNGSSQSYGSRSRGSGSSTEPLSVPTAPAYD</sequence>
<proteinExistence type="predicted"/>
<feature type="compositionally biased region" description="Polar residues" evidence="1">
    <location>
        <begin position="1584"/>
        <end position="1634"/>
    </location>
</feature>
<feature type="region of interest" description="Disordered" evidence="1">
    <location>
        <begin position="68"/>
        <end position="318"/>
    </location>
</feature>
<feature type="compositionally biased region" description="Basic and acidic residues" evidence="1">
    <location>
        <begin position="1030"/>
        <end position="1063"/>
    </location>
</feature>
<feature type="region of interest" description="Disordered" evidence="1">
    <location>
        <begin position="618"/>
        <end position="812"/>
    </location>
</feature>
<feature type="compositionally biased region" description="Polar residues" evidence="1">
    <location>
        <begin position="842"/>
        <end position="856"/>
    </location>
</feature>
<feature type="region of interest" description="Disordered" evidence="1">
    <location>
        <begin position="1407"/>
        <end position="1640"/>
    </location>
</feature>